<name>A0AC34QXH2_9BILA</name>
<reference evidence="2" key="1">
    <citation type="submission" date="2022-11" db="UniProtKB">
        <authorList>
            <consortium name="WormBaseParasite"/>
        </authorList>
    </citation>
    <scope>IDENTIFICATION</scope>
</reference>
<sequence length="70" mass="8285">RKLKKVELQKEKEEHLKALSSNDVSAILRQRMETLMTQDVRDILRNRMEKVRGVDSDNENEDEEDDGAWD</sequence>
<evidence type="ECO:0000313" key="2">
    <source>
        <dbReference type="WBParaSite" id="JU765_v2.g20257.t1"/>
    </source>
</evidence>
<accession>A0AC34QXH2</accession>
<proteinExistence type="predicted"/>
<evidence type="ECO:0000313" key="1">
    <source>
        <dbReference type="Proteomes" id="UP000887576"/>
    </source>
</evidence>
<dbReference type="Proteomes" id="UP000887576">
    <property type="component" value="Unplaced"/>
</dbReference>
<organism evidence="1 2">
    <name type="scientific">Panagrolaimus sp. JU765</name>
    <dbReference type="NCBI Taxonomy" id="591449"/>
    <lineage>
        <taxon>Eukaryota</taxon>
        <taxon>Metazoa</taxon>
        <taxon>Ecdysozoa</taxon>
        <taxon>Nematoda</taxon>
        <taxon>Chromadorea</taxon>
        <taxon>Rhabditida</taxon>
        <taxon>Tylenchina</taxon>
        <taxon>Panagrolaimomorpha</taxon>
        <taxon>Panagrolaimoidea</taxon>
        <taxon>Panagrolaimidae</taxon>
        <taxon>Panagrolaimus</taxon>
    </lineage>
</organism>
<protein>
    <submittedName>
        <fullName evidence="2">Uncharacterized protein</fullName>
    </submittedName>
</protein>
<dbReference type="WBParaSite" id="JU765_v2.g20257.t1">
    <property type="protein sequence ID" value="JU765_v2.g20257.t1"/>
    <property type="gene ID" value="JU765_v2.g20257"/>
</dbReference>